<feature type="binding site" evidence="3">
    <location>
        <position position="98"/>
    </location>
    <ligand>
        <name>shikimate</name>
        <dbReference type="ChEBI" id="CHEBI:36208"/>
    </ligand>
</feature>
<accession>A0ABY5L214</accession>
<evidence type="ECO:0000256" key="3">
    <source>
        <dbReference type="HAMAP-Rule" id="MF_00222"/>
    </source>
</evidence>
<dbReference type="PANTHER" id="PTHR21089:SF1">
    <property type="entry name" value="BIFUNCTIONAL 3-DEHYDROQUINATE DEHYDRATASE_SHIKIMATE DEHYDROGENASE, CHLOROPLASTIC"/>
    <property type="match status" value="1"/>
</dbReference>
<evidence type="ECO:0000259" key="4">
    <source>
        <dbReference type="Pfam" id="PF08501"/>
    </source>
</evidence>
<keyword evidence="3" id="KW-0028">Amino-acid biosynthesis</keyword>
<evidence type="ECO:0000256" key="1">
    <source>
        <dbReference type="ARBA" id="ARBA00004871"/>
    </source>
</evidence>
<evidence type="ECO:0000259" key="5">
    <source>
        <dbReference type="Pfam" id="PF18317"/>
    </source>
</evidence>
<dbReference type="CDD" id="cd01065">
    <property type="entry name" value="NAD_bind_Shikimate_DH"/>
    <property type="match status" value="1"/>
</dbReference>
<name>A0ABY5L214_9CELL</name>
<dbReference type="RefSeq" id="WP_227569142.1">
    <property type="nucleotide sequence ID" value="NZ_CP101988.1"/>
</dbReference>
<dbReference type="Proteomes" id="UP001316189">
    <property type="component" value="Chromosome"/>
</dbReference>
<dbReference type="InterPro" id="IPR022893">
    <property type="entry name" value="Shikimate_DH_fam"/>
</dbReference>
<feature type="binding site" evidence="3">
    <location>
        <position position="261"/>
    </location>
    <ligand>
        <name>NADP(+)</name>
        <dbReference type="ChEBI" id="CHEBI:58349"/>
    </ligand>
</feature>
<sequence length="292" mass="31004">MTDGQPRAITGHTELLGLIAYPIRHSMSPRMHNLALAKLDLDYAYLAFEVDSDALAESVAGLRALRVRGWNVSMPNKIAIIPLLDHLSPAAELVGACNTVVNDNGVLTGHVTDGTGYMTALRESGVDPAGKRITLIGAGGAGTAIAIQAALDGVAEIDIYNRRDAVWSIGESTVEKIRTHTNARATLRELDDVDAFRESVAGSVVLANATNVGMGKLVGVSPLPALDVLRPDLFVSDVVYSPARTLFLEQAEAAGCATMNGFGMMLHQGAAAFELWTGQPMPVDYVRAHLFD</sequence>
<comment type="subunit">
    <text evidence="3">Homodimer.</text>
</comment>
<protein>
    <recommendedName>
        <fullName evidence="3">Shikimate dehydrogenase (NADP(+))</fullName>
        <shortName evidence="3">SDH</shortName>
        <ecNumber evidence="3">1.1.1.25</ecNumber>
    </recommendedName>
</protein>
<dbReference type="InterPro" id="IPR041121">
    <property type="entry name" value="SDH_C"/>
</dbReference>
<comment type="catalytic activity">
    <reaction evidence="3">
        <text>shikimate + NADP(+) = 3-dehydroshikimate + NADPH + H(+)</text>
        <dbReference type="Rhea" id="RHEA:17737"/>
        <dbReference type="ChEBI" id="CHEBI:15378"/>
        <dbReference type="ChEBI" id="CHEBI:16630"/>
        <dbReference type="ChEBI" id="CHEBI:36208"/>
        <dbReference type="ChEBI" id="CHEBI:57783"/>
        <dbReference type="ChEBI" id="CHEBI:58349"/>
        <dbReference type="EC" id="1.1.1.25"/>
    </reaction>
</comment>
<keyword evidence="7" id="KW-1185">Reference proteome</keyword>
<dbReference type="HAMAP" id="MF_00222">
    <property type="entry name" value="Shikimate_DH_AroE"/>
    <property type="match status" value="1"/>
</dbReference>
<organism evidence="6 7">
    <name type="scientific">Cellulomonas chengniuliangii</name>
    <dbReference type="NCBI Taxonomy" id="2968084"/>
    <lineage>
        <taxon>Bacteria</taxon>
        <taxon>Bacillati</taxon>
        <taxon>Actinomycetota</taxon>
        <taxon>Actinomycetes</taxon>
        <taxon>Micrococcales</taxon>
        <taxon>Cellulomonadaceae</taxon>
        <taxon>Cellulomonas</taxon>
    </lineage>
</organism>
<reference evidence="6 7" key="1">
    <citation type="submission" date="2022-07" db="EMBL/GenBank/DDBJ databases">
        <title>Novel species in genus cellulomonas.</title>
        <authorList>
            <person name="Ye L."/>
        </authorList>
    </citation>
    <scope>NUCLEOTIDE SEQUENCE [LARGE SCALE GENOMIC DNA]</scope>
    <source>
        <strain evidence="7">zg-Y338</strain>
    </source>
</reference>
<dbReference type="Pfam" id="PF18317">
    <property type="entry name" value="SDH_C"/>
    <property type="match status" value="1"/>
</dbReference>
<dbReference type="InterPro" id="IPR046346">
    <property type="entry name" value="Aminoacid_DH-like_N_sf"/>
</dbReference>
<comment type="similarity">
    <text evidence="3">Belongs to the shikimate dehydrogenase family.</text>
</comment>
<feature type="binding site" evidence="3">
    <location>
        <position position="73"/>
    </location>
    <ligand>
        <name>shikimate</name>
        <dbReference type="ChEBI" id="CHEBI:36208"/>
    </ligand>
</feature>
<feature type="binding site" evidence="3">
    <location>
        <position position="238"/>
    </location>
    <ligand>
        <name>NADP(+)</name>
        <dbReference type="ChEBI" id="CHEBI:58349"/>
    </ligand>
</feature>
<evidence type="ECO:0000313" key="7">
    <source>
        <dbReference type="Proteomes" id="UP001316189"/>
    </source>
</evidence>
<dbReference type="Gene3D" id="3.40.50.10860">
    <property type="entry name" value="Leucine Dehydrogenase, chain A, domain 1"/>
    <property type="match status" value="1"/>
</dbReference>
<dbReference type="Pfam" id="PF08501">
    <property type="entry name" value="Shikimate_dh_N"/>
    <property type="match status" value="1"/>
</dbReference>
<dbReference type="Gene3D" id="3.40.50.720">
    <property type="entry name" value="NAD(P)-binding Rossmann-like Domain"/>
    <property type="match status" value="1"/>
</dbReference>
<evidence type="ECO:0000313" key="6">
    <source>
        <dbReference type="EMBL" id="UUI76835.1"/>
    </source>
</evidence>
<dbReference type="PANTHER" id="PTHR21089">
    <property type="entry name" value="SHIKIMATE DEHYDROGENASE"/>
    <property type="match status" value="1"/>
</dbReference>
<keyword evidence="3" id="KW-0521">NADP</keyword>
<evidence type="ECO:0000256" key="2">
    <source>
        <dbReference type="ARBA" id="ARBA00023141"/>
    </source>
</evidence>
<gene>
    <name evidence="3" type="primary">aroE</name>
    <name evidence="6" type="ORF">NP064_08180</name>
</gene>
<comment type="caution">
    <text evidence="3">Lacks conserved residue(s) required for the propagation of feature annotation.</text>
</comment>
<dbReference type="EMBL" id="CP101988">
    <property type="protein sequence ID" value="UUI76835.1"/>
    <property type="molecule type" value="Genomic_DNA"/>
</dbReference>
<dbReference type="InterPro" id="IPR013708">
    <property type="entry name" value="Shikimate_DH-bd_N"/>
</dbReference>
<feature type="binding site" evidence="3">
    <location>
        <position position="113"/>
    </location>
    <ligand>
        <name>shikimate</name>
        <dbReference type="ChEBI" id="CHEBI:36208"/>
    </ligand>
</feature>
<feature type="binding site" evidence="3">
    <location>
        <position position="240"/>
    </location>
    <ligand>
        <name>shikimate</name>
        <dbReference type="ChEBI" id="CHEBI:36208"/>
    </ligand>
</feature>
<comment type="pathway">
    <text evidence="1 3">Metabolic intermediate biosynthesis; chorismate biosynthesis; chorismate from D-erythrose 4-phosphate and phosphoenolpyruvate: step 4/7.</text>
</comment>
<feature type="binding site" evidence="3">
    <location>
        <position position="268"/>
    </location>
    <ligand>
        <name>shikimate</name>
        <dbReference type="ChEBI" id="CHEBI:36208"/>
    </ligand>
</feature>
<feature type="binding site" evidence="3">
    <location>
        <begin position="26"/>
        <end position="28"/>
    </location>
    <ligand>
        <name>shikimate</name>
        <dbReference type="ChEBI" id="CHEBI:36208"/>
    </ligand>
</feature>
<dbReference type="SUPFAM" id="SSF53223">
    <property type="entry name" value="Aminoacid dehydrogenase-like, N-terminal domain"/>
    <property type="match status" value="1"/>
</dbReference>
<dbReference type="EC" id="1.1.1.25" evidence="3"/>
<feature type="domain" description="Shikimate dehydrogenase substrate binding N-terminal" evidence="4">
    <location>
        <begin position="18"/>
        <end position="100"/>
    </location>
</feature>
<feature type="active site" description="Proton acceptor" evidence="3">
    <location>
        <position position="77"/>
    </location>
</feature>
<dbReference type="InterPro" id="IPR036291">
    <property type="entry name" value="NAD(P)-bd_dom_sf"/>
</dbReference>
<keyword evidence="2 3" id="KW-0057">Aromatic amino acid biosynthesis</keyword>
<feature type="binding site" evidence="3">
    <location>
        <begin position="137"/>
        <end position="141"/>
    </location>
    <ligand>
        <name>NADP(+)</name>
        <dbReference type="ChEBI" id="CHEBI:58349"/>
    </ligand>
</feature>
<comment type="function">
    <text evidence="3">Involved in the biosynthesis of the chorismate, which leads to the biosynthesis of aromatic amino acids. Catalyzes the reversible NADPH linked reduction of 3-dehydroshikimate (DHSA) to yield shikimate (SA).</text>
</comment>
<keyword evidence="3" id="KW-0560">Oxidoreductase</keyword>
<dbReference type="SUPFAM" id="SSF51735">
    <property type="entry name" value="NAD(P)-binding Rossmann-fold domains"/>
    <property type="match status" value="1"/>
</dbReference>
<proteinExistence type="inferred from homology"/>
<feature type="domain" description="SDH C-terminal" evidence="5">
    <location>
        <begin position="261"/>
        <end position="290"/>
    </location>
</feature>